<accession>A0A445AER3</accession>
<organism evidence="1 2">
    <name type="scientific">Arachis hypogaea</name>
    <name type="common">Peanut</name>
    <dbReference type="NCBI Taxonomy" id="3818"/>
    <lineage>
        <taxon>Eukaryota</taxon>
        <taxon>Viridiplantae</taxon>
        <taxon>Streptophyta</taxon>
        <taxon>Embryophyta</taxon>
        <taxon>Tracheophyta</taxon>
        <taxon>Spermatophyta</taxon>
        <taxon>Magnoliopsida</taxon>
        <taxon>eudicotyledons</taxon>
        <taxon>Gunneridae</taxon>
        <taxon>Pentapetalae</taxon>
        <taxon>rosids</taxon>
        <taxon>fabids</taxon>
        <taxon>Fabales</taxon>
        <taxon>Fabaceae</taxon>
        <taxon>Papilionoideae</taxon>
        <taxon>50 kb inversion clade</taxon>
        <taxon>dalbergioids sensu lato</taxon>
        <taxon>Dalbergieae</taxon>
        <taxon>Pterocarpus clade</taxon>
        <taxon>Arachis</taxon>
    </lineage>
</organism>
<dbReference type="Proteomes" id="UP000289738">
    <property type="component" value="Chromosome B02"/>
</dbReference>
<evidence type="ECO:0000313" key="1">
    <source>
        <dbReference type="EMBL" id="RYR24892.1"/>
    </source>
</evidence>
<evidence type="ECO:0000313" key="2">
    <source>
        <dbReference type="Proteomes" id="UP000289738"/>
    </source>
</evidence>
<protein>
    <submittedName>
        <fullName evidence="1">Uncharacterized protein</fullName>
    </submittedName>
</protein>
<sequence length="102" mass="11712">MLQFVRQLYEGVIILDELHGHLELLEYVEWHPANRVMQQFRYAQPAPEVARVILLEEHCMTFRGNGKSVVTLGCGMDTPFRLGTLDCRLSNVIGMWGCMDIC</sequence>
<keyword evidence="2" id="KW-1185">Reference proteome</keyword>
<gene>
    <name evidence="1" type="ORF">Ahy_B02g058470</name>
</gene>
<dbReference type="EMBL" id="SDMP01000012">
    <property type="protein sequence ID" value="RYR24892.1"/>
    <property type="molecule type" value="Genomic_DNA"/>
</dbReference>
<comment type="caution">
    <text evidence="1">The sequence shown here is derived from an EMBL/GenBank/DDBJ whole genome shotgun (WGS) entry which is preliminary data.</text>
</comment>
<proteinExistence type="predicted"/>
<reference evidence="1 2" key="1">
    <citation type="submission" date="2019-01" db="EMBL/GenBank/DDBJ databases">
        <title>Sequencing of cultivated peanut Arachis hypogaea provides insights into genome evolution and oil improvement.</title>
        <authorList>
            <person name="Chen X."/>
        </authorList>
    </citation>
    <scope>NUCLEOTIDE SEQUENCE [LARGE SCALE GENOMIC DNA]</scope>
    <source>
        <strain evidence="2">cv. Fuhuasheng</strain>
        <tissue evidence="1">Leaves</tissue>
    </source>
</reference>
<dbReference type="AlphaFoldDB" id="A0A445AER3"/>
<name>A0A445AER3_ARAHY</name>